<comment type="catalytic activity">
    <reaction evidence="10">
        <text>S-adenosyl-L-methionine + H(+) = S-adenosyl 3-(methylsulfanyl)propylamine + CO2</text>
        <dbReference type="Rhea" id="RHEA:15981"/>
        <dbReference type="ChEBI" id="CHEBI:15378"/>
        <dbReference type="ChEBI" id="CHEBI:16526"/>
        <dbReference type="ChEBI" id="CHEBI:57443"/>
        <dbReference type="ChEBI" id="CHEBI:59789"/>
        <dbReference type="EC" id="4.1.1.50"/>
    </reaction>
</comment>
<dbReference type="EC" id="4.1.1.50" evidence="10"/>
<feature type="chain" id="PRO_5023445557" description="S-adenosylmethionine decarboxylase alpha chain" evidence="10">
    <location>
        <begin position="118"/>
        <end position="171"/>
    </location>
</feature>
<evidence type="ECO:0000256" key="7">
    <source>
        <dbReference type="ARBA" id="ARBA00023239"/>
    </source>
</evidence>
<evidence type="ECO:0000256" key="5">
    <source>
        <dbReference type="ARBA" id="ARBA00023115"/>
    </source>
</evidence>
<dbReference type="AlphaFoldDB" id="A7HQM2"/>
<feature type="site" description="Cleavage (non-hydrolytic); by autolysis" evidence="10">
    <location>
        <begin position="117"/>
        <end position="118"/>
    </location>
</feature>
<dbReference type="GO" id="GO:0005829">
    <property type="term" value="C:cytosol"/>
    <property type="evidence" value="ECO:0007669"/>
    <property type="project" value="TreeGrafter"/>
</dbReference>
<evidence type="ECO:0000256" key="10">
    <source>
        <dbReference type="HAMAP-Rule" id="MF_00464"/>
    </source>
</evidence>
<comment type="pathway">
    <text evidence="10">Amine and polyamine biosynthesis; S-adenosylmethioninamine biosynthesis; S-adenosylmethioninamine from S-adenosyl-L-methionine: step 1/1.</text>
</comment>
<dbReference type="InterPro" id="IPR017716">
    <property type="entry name" value="S-AdoMet_deCOase_pro-enz"/>
</dbReference>
<organism evidence="11 12">
    <name type="scientific">Parvibaculum lavamentivorans (strain DS-1 / DSM 13023 / NCIMB 13966)</name>
    <dbReference type="NCBI Taxonomy" id="402881"/>
    <lineage>
        <taxon>Bacteria</taxon>
        <taxon>Pseudomonadati</taxon>
        <taxon>Pseudomonadota</taxon>
        <taxon>Alphaproteobacteria</taxon>
        <taxon>Hyphomicrobiales</taxon>
        <taxon>Parvibaculaceae</taxon>
        <taxon>Parvibaculum</taxon>
    </lineage>
</organism>
<dbReference type="PANTHER" id="PTHR33866:SF2">
    <property type="entry name" value="S-ADENOSYLMETHIONINE DECARBOXYLASE PROENZYME"/>
    <property type="match status" value="1"/>
</dbReference>
<dbReference type="NCBIfam" id="TIGR03330">
    <property type="entry name" value="SAM_DCase_Bsu"/>
    <property type="match status" value="1"/>
</dbReference>
<evidence type="ECO:0000256" key="3">
    <source>
        <dbReference type="ARBA" id="ARBA00022813"/>
    </source>
</evidence>
<dbReference type="HOGENOM" id="CLU_125470_0_0_5"/>
<dbReference type="SUPFAM" id="SSF56276">
    <property type="entry name" value="S-adenosylmethionine decarboxylase"/>
    <property type="match status" value="1"/>
</dbReference>
<keyword evidence="4 10" id="KW-0745">Spermidine biosynthesis</keyword>
<dbReference type="PANTHER" id="PTHR33866">
    <property type="entry name" value="S-ADENOSYLMETHIONINE DECARBOXYLASE PROENZYME"/>
    <property type="match status" value="1"/>
</dbReference>
<dbReference type="KEGG" id="pla:Plav_0582"/>
<dbReference type="UniPathway" id="UPA00331">
    <property type="reaction ID" value="UER00451"/>
</dbReference>
<dbReference type="InterPro" id="IPR042286">
    <property type="entry name" value="AdoMetDC_C"/>
</dbReference>
<keyword evidence="7 10" id="KW-0456">Lyase</keyword>
<feature type="modified residue" description="Pyruvic acid (Ser); by autocatalysis" evidence="10">
    <location>
        <position position="118"/>
    </location>
</feature>
<dbReference type="OrthoDB" id="9793120at2"/>
<feature type="chain" id="PRO_5023445556" description="S-adenosylmethionine decarboxylase beta chain" evidence="10">
    <location>
        <begin position="1"/>
        <end position="117"/>
    </location>
</feature>
<keyword evidence="5 10" id="KW-0620">Polyamine biosynthesis</keyword>
<dbReference type="InterPro" id="IPR003826">
    <property type="entry name" value="AdoMetDC_fam_prok"/>
</dbReference>
<dbReference type="Gene3D" id="3.30.160.750">
    <property type="match status" value="1"/>
</dbReference>
<dbReference type="STRING" id="402881.Plav_0582"/>
<dbReference type="InterPro" id="IPR042284">
    <property type="entry name" value="AdoMetDC_N"/>
</dbReference>
<gene>
    <name evidence="10" type="primary">speH</name>
    <name evidence="11" type="ordered locus">Plav_0582</name>
</gene>
<keyword evidence="6 10" id="KW-0865">Zymogen</keyword>
<dbReference type="RefSeq" id="WP_011995496.1">
    <property type="nucleotide sequence ID" value="NC_009719.1"/>
</dbReference>
<comment type="cofactor">
    <cofactor evidence="10">
        <name>pyruvate</name>
        <dbReference type="ChEBI" id="CHEBI:15361"/>
    </cofactor>
    <text evidence="10">Binds 1 pyruvoyl group covalently per subunit.</text>
</comment>
<dbReference type="HAMAP" id="MF_00464">
    <property type="entry name" value="AdoMetDC_1"/>
    <property type="match status" value="1"/>
</dbReference>
<feature type="active site" description="Schiff-base intermediate with substrate; via pyruvic acid" evidence="10">
    <location>
        <position position="118"/>
    </location>
</feature>
<keyword evidence="1 10" id="KW-0949">S-adenosyl-L-methionine</keyword>
<dbReference type="GO" id="GO:0008295">
    <property type="term" value="P:spermidine biosynthetic process"/>
    <property type="evidence" value="ECO:0007669"/>
    <property type="project" value="UniProtKB-UniRule"/>
</dbReference>
<proteinExistence type="inferred from homology"/>
<feature type="active site" description="Proton donor; for catalytic activity" evidence="10">
    <location>
        <position position="138"/>
    </location>
</feature>
<dbReference type="Pfam" id="PF02675">
    <property type="entry name" value="AdoMet_dc"/>
    <property type="match status" value="1"/>
</dbReference>
<dbReference type="eggNOG" id="COG1586">
    <property type="taxonomic scope" value="Bacteria"/>
</dbReference>
<keyword evidence="12" id="KW-1185">Reference proteome</keyword>
<feature type="active site" description="Proton acceptor; for processing activity" evidence="10">
    <location>
        <position position="123"/>
    </location>
</feature>
<evidence type="ECO:0000256" key="4">
    <source>
        <dbReference type="ARBA" id="ARBA00023066"/>
    </source>
</evidence>
<name>A7HQM2_PARL1</name>
<comment type="function">
    <text evidence="10">Catalyzes the decarboxylation of S-adenosylmethionine to S-adenosylmethioninamine (dcAdoMet), the propylamine donor required for the synthesis of the polyamines spermine and spermidine from the diamine putrescine.</text>
</comment>
<evidence type="ECO:0000256" key="1">
    <source>
        <dbReference type="ARBA" id="ARBA00022691"/>
    </source>
</evidence>
<dbReference type="InterPro" id="IPR016067">
    <property type="entry name" value="S-AdoMet_deCO2ase_core"/>
</dbReference>
<keyword evidence="9 10" id="KW-0670">Pyruvate</keyword>
<keyword evidence="8 10" id="KW-0704">Schiff base</keyword>
<comment type="subunit">
    <text evidence="10">Heterotetramer of two alpha and two beta chains arranged as a dimer of alpha/beta heterodimers.</text>
</comment>
<reference evidence="11 12" key="1">
    <citation type="journal article" date="2011" name="Stand. Genomic Sci.">
        <title>Complete genome sequence of Parvibaculum lavamentivorans type strain (DS-1(T)).</title>
        <authorList>
            <person name="Schleheck D."/>
            <person name="Weiss M."/>
            <person name="Pitluck S."/>
            <person name="Bruce D."/>
            <person name="Land M.L."/>
            <person name="Han S."/>
            <person name="Saunders E."/>
            <person name="Tapia R."/>
            <person name="Detter C."/>
            <person name="Brettin T."/>
            <person name="Han J."/>
            <person name="Woyke T."/>
            <person name="Goodwin L."/>
            <person name="Pennacchio L."/>
            <person name="Nolan M."/>
            <person name="Cook A.M."/>
            <person name="Kjelleberg S."/>
            <person name="Thomas T."/>
        </authorList>
    </citation>
    <scope>NUCLEOTIDE SEQUENCE [LARGE SCALE GENOMIC DNA]</scope>
    <source>
        <strain evidence="12">DS-1 / DSM 13023 / NCIMB 13966</strain>
    </source>
</reference>
<keyword evidence="2 10" id="KW-0210">Decarboxylase</keyword>
<evidence type="ECO:0000256" key="8">
    <source>
        <dbReference type="ARBA" id="ARBA00023270"/>
    </source>
</evidence>
<accession>A7HQM2</accession>
<keyword evidence="3 10" id="KW-0068">Autocatalytic cleavage</keyword>
<dbReference type="GO" id="GO:0004014">
    <property type="term" value="F:adenosylmethionine decarboxylase activity"/>
    <property type="evidence" value="ECO:0007669"/>
    <property type="project" value="UniProtKB-UniRule"/>
</dbReference>
<comment type="similarity">
    <text evidence="10">Belongs to the prokaryotic AdoMetDC family. Type 1 subfamily.</text>
</comment>
<dbReference type="Proteomes" id="UP000006377">
    <property type="component" value="Chromosome"/>
</dbReference>
<evidence type="ECO:0000256" key="2">
    <source>
        <dbReference type="ARBA" id="ARBA00022793"/>
    </source>
</evidence>
<protein>
    <recommendedName>
        <fullName evidence="10">S-adenosylmethionine decarboxylase proenzyme</fullName>
        <shortName evidence="10">AdoMetDC</shortName>
        <shortName evidence="10">SAMDC</shortName>
        <ecNumber evidence="10">4.1.1.50</ecNumber>
    </recommendedName>
    <component>
        <recommendedName>
            <fullName evidence="10">S-adenosylmethionine decarboxylase beta chain</fullName>
        </recommendedName>
    </component>
    <component>
        <recommendedName>
            <fullName evidence="10">S-adenosylmethionine decarboxylase alpha chain</fullName>
        </recommendedName>
    </component>
</protein>
<sequence length="171" mass="18880">MPDTNALFQLGIDLNRDSSSTQAEVLEFPVHPAHEVKASPVTSSDERKDFFIERDGDRFAGTHLIIDLIGASRLDDLAHIEAALRRCVEVSKATLLHIHLHHFTPNGGVSGVAVLSESHISIHSWPEADYAALDVFMCGEAEPHNAIEVLREAFSPSDIRVDEHRRGRGMV</sequence>
<dbReference type="Gene3D" id="3.30.360.110">
    <property type="entry name" value="S-adenosylmethionine decarboxylase domain"/>
    <property type="match status" value="1"/>
</dbReference>
<evidence type="ECO:0000313" key="12">
    <source>
        <dbReference type="Proteomes" id="UP000006377"/>
    </source>
</evidence>
<comment type="PTM">
    <text evidence="10">Is synthesized initially as an inactive proenzyme. Formation of the active enzyme involves a self-maturation process in which the active site pyruvoyl group is generated from an internal serine residue via an autocatalytic post-translational modification. Two non-identical subunits are generated from the proenzyme in this reaction, and the pyruvate is formed at the N-terminus of the alpha chain, which is derived from the carboxyl end of the proenzyme. The post-translation cleavage follows an unusual pathway, termed non-hydrolytic serinolysis, in which the side chain hydroxyl group of the serine supplies its oxygen atom to form the C-terminus of the beta chain, while the remainder of the serine residue undergoes an oxidative deamination to produce ammonia and the pyruvoyl group blocking the N-terminus of the alpha chain.</text>
</comment>
<evidence type="ECO:0000256" key="6">
    <source>
        <dbReference type="ARBA" id="ARBA00023145"/>
    </source>
</evidence>
<dbReference type="EMBL" id="CP000774">
    <property type="protein sequence ID" value="ABS62205.1"/>
    <property type="molecule type" value="Genomic_DNA"/>
</dbReference>
<evidence type="ECO:0000256" key="9">
    <source>
        <dbReference type="ARBA" id="ARBA00023317"/>
    </source>
</evidence>
<evidence type="ECO:0000313" key="11">
    <source>
        <dbReference type="EMBL" id="ABS62205.1"/>
    </source>
</evidence>